<name>A0AA41R554_9BACT</name>
<reference evidence="1" key="1">
    <citation type="submission" date="2022-04" db="EMBL/GenBank/DDBJ databases">
        <title>Desulfatitalea alkaliphila sp. nov., a novel anaerobic sulfate-reducing bacterium isolated from terrestrial mud volcano, Taman Peninsula, Russia.</title>
        <authorList>
            <person name="Khomyakova M.A."/>
            <person name="Merkel A.Y."/>
            <person name="Slobodkin A.I."/>
        </authorList>
    </citation>
    <scope>NUCLEOTIDE SEQUENCE</scope>
    <source>
        <strain evidence="1">M08but</strain>
    </source>
</reference>
<dbReference type="EMBL" id="JALJRB010000019">
    <property type="protein sequence ID" value="MCJ8501981.1"/>
    <property type="molecule type" value="Genomic_DNA"/>
</dbReference>
<dbReference type="AlphaFoldDB" id="A0AA41R554"/>
<organism evidence="1 2">
    <name type="scientific">Desulfatitalea alkaliphila</name>
    <dbReference type="NCBI Taxonomy" id="2929485"/>
    <lineage>
        <taxon>Bacteria</taxon>
        <taxon>Pseudomonadati</taxon>
        <taxon>Thermodesulfobacteriota</taxon>
        <taxon>Desulfobacteria</taxon>
        <taxon>Desulfobacterales</taxon>
        <taxon>Desulfosarcinaceae</taxon>
        <taxon>Desulfatitalea</taxon>
    </lineage>
</organism>
<evidence type="ECO:0000313" key="2">
    <source>
        <dbReference type="Proteomes" id="UP001165427"/>
    </source>
</evidence>
<dbReference type="Proteomes" id="UP001165427">
    <property type="component" value="Unassembled WGS sequence"/>
</dbReference>
<evidence type="ECO:0000313" key="1">
    <source>
        <dbReference type="EMBL" id="MCJ8501981.1"/>
    </source>
</evidence>
<sequence>MDPDQIMDGLSKEINSALKAMAKTKDVNEKEAYSRIIKNLCKSQGVFLELAADMMSRDFDDELDEEIPF</sequence>
<protein>
    <submittedName>
        <fullName evidence="1">Uncharacterized protein</fullName>
    </submittedName>
</protein>
<gene>
    <name evidence="1" type="ORF">MRX98_15465</name>
</gene>
<keyword evidence="2" id="KW-1185">Reference proteome</keyword>
<comment type="caution">
    <text evidence="1">The sequence shown here is derived from an EMBL/GenBank/DDBJ whole genome shotgun (WGS) entry which is preliminary data.</text>
</comment>
<proteinExistence type="predicted"/>
<dbReference type="RefSeq" id="WP_246911612.1">
    <property type="nucleotide sequence ID" value="NZ_JALJRB010000019.1"/>
</dbReference>
<accession>A0AA41R554</accession>